<organism evidence="2 3">
    <name type="scientific">Aphis gossypii</name>
    <name type="common">Cotton aphid</name>
    <dbReference type="NCBI Taxonomy" id="80765"/>
    <lineage>
        <taxon>Eukaryota</taxon>
        <taxon>Metazoa</taxon>
        <taxon>Ecdysozoa</taxon>
        <taxon>Arthropoda</taxon>
        <taxon>Hexapoda</taxon>
        <taxon>Insecta</taxon>
        <taxon>Pterygota</taxon>
        <taxon>Neoptera</taxon>
        <taxon>Paraneoptera</taxon>
        <taxon>Hemiptera</taxon>
        <taxon>Sternorrhyncha</taxon>
        <taxon>Aphidomorpha</taxon>
        <taxon>Aphidoidea</taxon>
        <taxon>Aphididae</taxon>
        <taxon>Aphidini</taxon>
        <taxon>Aphis</taxon>
        <taxon>Aphis</taxon>
    </lineage>
</organism>
<evidence type="ECO:0000313" key="2">
    <source>
        <dbReference type="EMBL" id="CAH1737268.1"/>
    </source>
</evidence>
<dbReference type="AlphaFoldDB" id="A0A9P0JFH3"/>
<keyword evidence="3" id="KW-1185">Reference proteome</keyword>
<dbReference type="Proteomes" id="UP001154329">
    <property type="component" value="Chromosome 4"/>
</dbReference>
<sequence>MLCKSYIARSGDNNIILHSCTLLPRGDSLRTLARAPQWQRRLRLLRRRGGARVRRTGRAERGVLKGAAVAAYCWRRLPPTVCRRRRHAWATRSPPTPTTRRDGLCCCVVLAPYTLLLSVRDDDGGDGRRERARRYLMMMVYQFVVVRYYAATVSAVATG</sequence>
<reference evidence="2" key="1">
    <citation type="submission" date="2022-02" db="EMBL/GenBank/DDBJ databases">
        <authorList>
            <person name="King R."/>
        </authorList>
    </citation>
    <scope>NUCLEOTIDE SEQUENCE</scope>
</reference>
<keyword evidence="1" id="KW-0812">Transmembrane</keyword>
<dbReference type="EMBL" id="OU899037">
    <property type="protein sequence ID" value="CAH1737268.1"/>
    <property type="molecule type" value="Genomic_DNA"/>
</dbReference>
<evidence type="ECO:0000256" key="1">
    <source>
        <dbReference type="SAM" id="Phobius"/>
    </source>
</evidence>
<keyword evidence="1" id="KW-0472">Membrane</keyword>
<name>A0A9P0JFH3_APHGO</name>
<reference evidence="2" key="2">
    <citation type="submission" date="2022-10" db="EMBL/GenBank/DDBJ databases">
        <authorList>
            <consortium name="ENA_rothamsted_submissions"/>
            <consortium name="culmorum"/>
            <person name="King R."/>
        </authorList>
    </citation>
    <scope>NUCLEOTIDE SEQUENCE</scope>
</reference>
<evidence type="ECO:0000313" key="3">
    <source>
        <dbReference type="Proteomes" id="UP001154329"/>
    </source>
</evidence>
<keyword evidence="1" id="KW-1133">Transmembrane helix</keyword>
<gene>
    <name evidence="2" type="ORF">APHIGO_LOCUS10833</name>
</gene>
<feature type="transmembrane region" description="Helical" evidence="1">
    <location>
        <begin position="135"/>
        <end position="157"/>
    </location>
</feature>
<proteinExistence type="predicted"/>
<protein>
    <submittedName>
        <fullName evidence="2">Uncharacterized protein</fullName>
    </submittedName>
</protein>
<accession>A0A9P0JFH3</accession>